<evidence type="ECO:0000256" key="3">
    <source>
        <dbReference type="ARBA" id="ARBA00020256"/>
    </source>
</evidence>
<keyword evidence="4" id="KW-0812">Transmembrane</keyword>
<proteinExistence type="inferred from homology"/>
<evidence type="ECO:0000256" key="5">
    <source>
        <dbReference type="ARBA" id="ARBA00022741"/>
    </source>
</evidence>
<dbReference type="EMBL" id="JADGKB010000088">
    <property type="protein sequence ID" value="KAJ3254308.1"/>
    <property type="molecule type" value="Genomic_DNA"/>
</dbReference>
<evidence type="ECO:0000256" key="1">
    <source>
        <dbReference type="ARBA" id="ARBA00004389"/>
    </source>
</evidence>
<evidence type="ECO:0000313" key="12">
    <source>
        <dbReference type="Proteomes" id="UP001210925"/>
    </source>
</evidence>
<keyword evidence="5" id="KW-0547">Nucleotide-binding</keyword>
<dbReference type="GO" id="GO:0006886">
    <property type="term" value="P:intracellular protein transport"/>
    <property type="evidence" value="ECO:0007669"/>
    <property type="project" value="TreeGrafter"/>
</dbReference>
<dbReference type="GO" id="GO:0005794">
    <property type="term" value="C:Golgi apparatus"/>
    <property type="evidence" value="ECO:0007669"/>
    <property type="project" value="TreeGrafter"/>
</dbReference>
<keyword evidence="7" id="KW-1133">Transmembrane helix</keyword>
<dbReference type="AlphaFoldDB" id="A0AAD5UCN4"/>
<evidence type="ECO:0000256" key="7">
    <source>
        <dbReference type="ARBA" id="ARBA00022989"/>
    </source>
</evidence>
<dbReference type="InterPro" id="IPR027417">
    <property type="entry name" value="P-loop_NTPase"/>
</dbReference>
<evidence type="ECO:0000256" key="10">
    <source>
        <dbReference type="ARBA" id="ARBA00023170"/>
    </source>
</evidence>
<organism evidence="11 12">
    <name type="scientific">Boothiomyces macroporosus</name>
    <dbReference type="NCBI Taxonomy" id="261099"/>
    <lineage>
        <taxon>Eukaryota</taxon>
        <taxon>Fungi</taxon>
        <taxon>Fungi incertae sedis</taxon>
        <taxon>Chytridiomycota</taxon>
        <taxon>Chytridiomycota incertae sedis</taxon>
        <taxon>Chytridiomycetes</taxon>
        <taxon>Rhizophydiales</taxon>
        <taxon>Terramycetaceae</taxon>
        <taxon>Boothiomyces</taxon>
    </lineage>
</organism>
<reference evidence="11" key="1">
    <citation type="submission" date="2020-05" db="EMBL/GenBank/DDBJ databases">
        <title>Phylogenomic resolution of chytrid fungi.</title>
        <authorList>
            <person name="Stajich J.E."/>
            <person name="Amses K."/>
            <person name="Simmons R."/>
            <person name="Seto K."/>
            <person name="Myers J."/>
            <person name="Bonds A."/>
            <person name="Quandt C.A."/>
            <person name="Barry K."/>
            <person name="Liu P."/>
            <person name="Grigoriev I."/>
            <person name="Longcore J.E."/>
            <person name="James T.Y."/>
        </authorList>
    </citation>
    <scope>NUCLEOTIDE SEQUENCE</scope>
    <source>
        <strain evidence="11">PLAUS21</strain>
    </source>
</reference>
<keyword evidence="6" id="KW-0256">Endoplasmic reticulum</keyword>
<evidence type="ECO:0000256" key="6">
    <source>
        <dbReference type="ARBA" id="ARBA00022824"/>
    </source>
</evidence>
<dbReference type="InterPro" id="IPR019009">
    <property type="entry name" value="SRP_receptor_beta_su"/>
</dbReference>
<dbReference type="PANTHER" id="PTHR45909">
    <property type="entry name" value="ADP-RIBOSYLATION FACTOR-RELATED PROTEIN 1"/>
    <property type="match status" value="1"/>
</dbReference>
<dbReference type="SUPFAM" id="SSF52540">
    <property type="entry name" value="P-loop containing nucleoside triphosphate hydrolases"/>
    <property type="match status" value="1"/>
</dbReference>
<accession>A0AAD5UCN4</accession>
<keyword evidence="12" id="KW-1185">Reference proteome</keyword>
<dbReference type="PRINTS" id="PR00449">
    <property type="entry name" value="RASTRNSFRMNG"/>
</dbReference>
<evidence type="ECO:0000313" key="11">
    <source>
        <dbReference type="EMBL" id="KAJ3254308.1"/>
    </source>
</evidence>
<keyword evidence="10" id="KW-0675">Receptor</keyword>
<keyword evidence="9" id="KW-0472">Membrane</keyword>
<dbReference type="InterPro" id="IPR024156">
    <property type="entry name" value="Small_GTPase_ARF"/>
</dbReference>
<dbReference type="Gene3D" id="3.40.50.300">
    <property type="entry name" value="P-loop containing nucleotide triphosphate hydrolases"/>
    <property type="match status" value="1"/>
</dbReference>
<dbReference type="Pfam" id="PF09439">
    <property type="entry name" value="SRPRB"/>
    <property type="match status" value="1"/>
</dbReference>
<dbReference type="PANTHER" id="PTHR45909:SF1">
    <property type="entry name" value="ADP-RIBOSYLATION FACTOR-RELATED PROTEIN 1"/>
    <property type="match status" value="1"/>
</dbReference>
<protein>
    <recommendedName>
        <fullName evidence="3">Signal recognition particle receptor subunit beta</fullName>
    </recommendedName>
</protein>
<name>A0AAD5UCN4_9FUNG</name>
<evidence type="ECO:0000256" key="9">
    <source>
        <dbReference type="ARBA" id="ARBA00023136"/>
    </source>
</evidence>
<dbReference type="GO" id="GO:0003924">
    <property type="term" value="F:GTPase activity"/>
    <property type="evidence" value="ECO:0007669"/>
    <property type="project" value="TreeGrafter"/>
</dbReference>
<keyword evidence="8" id="KW-0342">GTP-binding</keyword>
<dbReference type="GO" id="GO:0005525">
    <property type="term" value="F:GTP binding"/>
    <property type="evidence" value="ECO:0007669"/>
    <property type="project" value="UniProtKB-KW"/>
</dbReference>
<sequence length="195" mass="22648">MKIVIGISILLIILALFFLTRKQKNTILLMGPSNSGKTTFFLQLQNKQSETVTSLQENIFTLKGKRIVDLPGHEKLFFKYHSYIKETKTIFYFIDSSTLLSNKKSIEMLYEILGLNIQLVIVCNKSDLLLALKKDKIKKIIEQEIEKIRKTKNFNMGEEYLGYEGEVFLLEHLPTKIDFVEHSIKESTDFINSYL</sequence>
<comment type="caution">
    <text evidence="11">The sequence shown here is derived from an EMBL/GenBank/DDBJ whole genome shotgun (WGS) entry which is preliminary data.</text>
</comment>
<gene>
    <name evidence="11" type="ORF">HK103_007278</name>
</gene>
<evidence type="ECO:0000256" key="8">
    <source>
        <dbReference type="ARBA" id="ARBA00023134"/>
    </source>
</evidence>
<dbReference type="Proteomes" id="UP001210925">
    <property type="component" value="Unassembled WGS sequence"/>
</dbReference>
<evidence type="ECO:0000256" key="4">
    <source>
        <dbReference type="ARBA" id="ARBA00022692"/>
    </source>
</evidence>
<dbReference type="GO" id="GO:0043001">
    <property type="term" value="P:Golgi to plasma membrane protein transport"/>
    <property type="evidence" value="ECO:0007669"/>
    <property type="project" value="TreeGrafter"/>
</dbReference>
<evidence type="ECO:0000256" key="2">
    <source>
        <dbReference type="ARBA" id="ARBA00005619"/>
    </source>
</evidence>
<comment type="similarity">
    <text evidence="2">Belongs to the SRP receptor beta subunit family.</text>
</comment>
<dbReference type="GO" id="GO:0034067">
    <property type="term" value="P:protein localization to Golgi apparatus"/>
    <property type="evidence" value="ECO:0007669"/>
    <property type="project" value="TreeGrafter"/>
</dbReference>
<comment type="subcellular location">
    <subcellularLocation>
        <location evidence="1">Endoplasmic reticulum membrane</location>
        <topology evidence="1">Single-pass membrane protein</topology>
    </subcellularLocation>
</comment>
<dbReference type="GO" id="GO:0005789">
    <property type="term" value="C:endoplasmic reticulum membrane"/>
    <property type="evidence" value="ECO:0007669"/>
    <property type="project" value="UniProtKB-SubCell"/>
</dbReference>